<dbReference type="SUPFAM" id="SSF57180">
    <property type="entry name" value="Cellulose-binding domain"/>
    <property type="match status" value="2"/>
</dbReference>
<dbReference type="GO" id="GO:0005576">
    <property type="term" value="C:extracellular region"/>
    <property type="evidence" value="ECO:0007669"/>
    <property type="project" value="InterPro"/>
</dbReference>
<proteinExistence type="predicted"/>
<dbReference type="PROSITE" id="PS51824">
    <property type="entry name" value="FLO11"/>
    <property type="match status" value="1"/>
</dbReference>
<evidence type="ECO:0000256" key="2">
    <source>
        <dbReference type="SAM" id="MobiDB-lite"/>
    </source>
</evidence>
<feature type="region of interest" description="Disordered" evidence="2">
    <location>
        <begin position="280"/>
        <end position="311"/>
    </location>
</feature>
<evidence type="ECO:0000259" key="5">
    <source>
        <dbReference type="PROSITE" id="PS51824"/>
    </source>
</evidence>
<feature type="non-terminal residue" evidence="6">
    <location>
        <position position="413"/>
    </location>
</feature>
<feature type="compositionally biased region" description="Low complexity" evidence="2">
    <location>
        <begin position="207"/>
        <end position="226"/>
    </location>
</feature>
<feature type="domain" description="CBM1" evidence="4">
    <location>
        <begin position="239"/>
        <end position="275"/>
    </location>
</feature>
<feature type="domain" description="CBM1" evidence="4">
    <location>
        <begin position="313"/>
        <end position="349"/>
    </location>
</feature>
<gene>
    <name evidence="6" type="ORF">WICANDRAFT_71466</name>
</gene>
<accession>A0A1E3NVU9</accession>
<dbReference type="PROSITE" id="PS51164">
    <property type="entry name" value="CBM1_2"/>
    <property type="match status" value="2"/>
</dbReference>
<feature type="domain" description="Flo11" evidence="5">
    <location>
        <begin position="32"/>
        <end position="205"/>
    </location>
</feature>
<feature type="signal peptide" evidence="3">
    <location>
        <begin position="1"/>
        <end position="31"/>
    </location>
</feature>
<dbReference type="Pfam" id="PF00734">
    <property type="entry name" value="CBM_1"/>
    <property type="match status" value="2"/>
</dbReference>
<dbReference type="AlphaFoldDB" id="A0A1E3NVU9"/>
<dbReference type="InterPro" id="IPR000254">
    <property type="entry name" value="CBD"/>
</dbReference>
<dbReference type="GO" id="GO:0030248">
    <property type="term" value="F:cellulose binding"/>
    <property type="evidence" value="ECO:0007669"/>
    <property type="project" value="InterPro"/>
</dbReference>
<dbReference type="Pfam" id="PF10182">
    <property type="entry name" value="Flo11"/>
    <property type="match status" value="1"/>
</dbReference>
<dbReference type="Proteomes" id="UP000094112">
    <property type="component" value="Unassembled WGS sequence"/>
</dbReference>
<dbReference type="GeneID" id="30201495"/>
<protein>
    <recommendedName>
        <fullName evidence="8">Carbohydrate-binding module family 1 protein</fullName>
    </recommendedName>
</protein>
<dbReference type="PROSITE" id="PS00562">
    <property type="entry name" value="CBM1_1"/>
    <property type="match status" value="1"/>
</dbReference>
<evidence type="ECO:0000259" key="4">
    <source>
        <dbReference type="PROSITE" id="PS51164"/>
    </source>
</evidence>
<organism evidence="6 7">
    <name type="scientific">Wickerhamomyces anomalus (strain ATCC 58044 / CBS 1984 / NCYC 433 / NRRL Y-366-8)</name>
    <name type="common">Yeast</name>
    <name type="synonym">Hansenula anomala</name>
    <dbReference type="NCBI Taxonomy" id="683960"/>
    <lineage>
        <taxon>Eukaryota</taxon>
        <taxon>Fungi</taxon>
        <taxon>Dikarya</taxon>
        <taxon>Ascomycota</taxon>
        <taxon>Saccharomycotina</taxon>
        <taxon>Saccharomycetes</taxon>
        <taxon>Phaffomycetales</taxon>
        <taxon>Wickerhamomycetaceae</taxon>
        <taxon>Wickerhamomyces</taxon>
    </lineage>
</organism>
<evidence type="ECO:0000313" key="7">
    <source>
        <dbReference type="Proteomes" id="UP000094112"/>
    </source>
</evidence>
<dbReference type="InterPro" id="IPR035971">
    <property type="entry name" value="CBD_sf"/>
</dbReference>
<name>A0A1E3NVU9_WICAA</name>
<feature type="compositionally biased region" description="Low complexity" evidence="2">
    <location>
        <begin position="280"/>
        <end position="310"/>
    </location>
</feature>
<feature type="region of interest" description="Disordered" evidence="2">
    <location>
        <begin position="356"/>
        <end position="389"/>
    </location>
</feature>
<dbReference type="GO" id="GO:0005975">
    <property type="term" value="P:carbohydrate metabolic process"/>
    <property type="evidence" value="ECO:0007669"/>
    <property type="project" value="InterPro"/>
</dbReference>
<reference evidence="6 7" key="1">
    <citation type="journal article" date="2016" name="Proc. Natl. Acad. Sci. U.S.A.">
        <title>Comparative genomics of biotechnologically important yeasts.</title>
        <authorList>
            <person name="Riley R."/>
            <person name="Haridas S."/>
            <person name="Wolfe K.H."/>
            <person name="Lopes M.R."/>
            <person name="Hittinger C.T."/>
            <person name="Goeker M."/>
            <person name="Salamov A.A."/>
            <person name="Wisecaver J.H."/>
            <person name="Long T.M."/>
            <person name="Calvey C.H."/>
            <person name="Aerts A.L."/>
            <person name="Barry K.W."/>
            <person name="Choi C."/>
            <person name="Clum A."/>
            <person name="Coughlan A.Y."/>
            <person name="Deshpande S."/>
            <person name="Douglass A.P."/>
            <person name="Hanson S.J."/>
            <person name="Klenk H.-P."/>
            <person name="LaButti K.M."/>
            <person name="Lapidus A."/>
            <person name="Lindquist E.A."/>
            <person name="Lipzen A.M."/>
            <person name="Meier-Kolthoff J.P."/>
            <person name="Ohm R.A."/>
            <person name="Otillar R.P."/>
            <person name="Pangilinan J.L."/>
            <person name="Peng Y."/>
            <person name="Rokas A."/>
            <person name="Rosa C.A."/>
            <person name="Scheuner C."/>
            <person name="Sibirny A.A."/>
            <person name="Slot J.C."/>
            <person name="Stielow J.B."/>
            <person name="Sun H."/>
            <person name="Kurtzman C.P."/>
            <person name="Blackwell M."/>
            <person name="Grigoriev I.V."/>
            <person name="Jeffries T.W."/>
        </authorList>
    </citation>
    <scope>NUCLEOTIDE SEQUENCE [LARGE SCALE GENOMIC DNA]</scope>
    <source>
        <strain evidence="7">ATCC 58044 / CBS 1984 / NCYC 433 / NRRL Y-366-8</strain>
    </source>
</reference>
<evidence type="ECO:0008006" key="8">
    <source>
        <dbReference type="Google" id="ProtNLM"/>
    </source>
</evidence>
<dbReference type="RefSeq" id="XP_019035914.1">
    <property type="nucleotide sequence ID" value="XM_019184249.1"/>
</dbReference>
<evidence type="ECO:0000256" key="1">
    <source>
        <dbReference type="ARBA" id="ARBA00022729"/>
    </source>
</evidence>
<feature type="region of interest" description="Disordered" evidence="2">
    <location>
        <begin position="205"/>
        <end position="237"/>
    </location>
</feature>
<dbReference type="OrthoDB" id="1637350at2759"/>
<dbReference type="SMART" id="SM00236">
    <property type="entry name" value="fCBD"/>
    <property type="match status" value="2"/>
</dbReference>
<dbReference type="STRING" id="683960.A0A1E3NVU9"/>
<dbReference type="SMART" id="SM01213">
    <property type="entry name" value="Flo11"/>
    <property type="match status" value="1"/>
</dbReference>
<evidence type="ECO:0000313" key="6">
    <source>
        <dbReference type="EMBL" id="ODQ56707.1"/>
    </source>
</evidence>
<keyword evidence="7" id="KW-1185">Reference proteome</keyword>
<sequence>MKLTSTSVGSFSFTFSYALLLLLTIISYVSASSVKCSSSDIVAGCSNLDFSYNSKNTNKPTANIAVTGVTWLGGNSYQVTIHFKSSATMSLSSLSELKVIGIDQTYVLYSNNMKISRITNPGEWDATFTVTASNSNGRAWMPTGYQVQFDWCSAGVTSQSECNRWKYAKSYDYNTGCNNYNNYGQSQTDSSGYYWPINCGSGNNQDTTSTTSKTTSTTSPSTTLKTTSEKTTSKPQNGDYATPYAQCGGNGFAGASICTDGYYCSSMNDYYYQCVPGTATTSASKPTTAATSTTSTQKTTSSTSTSTSKSNQNCVSAYGQCGGANYGSPSCCTDGYYCSSMNDYYYQCVPGTATSTSTSTSTTTSAKQPTTTSTSSTSTSSTTTSKPTTASATQCVSDYGQCGGVNYVGPNCC</sequence>
<dbReference type="InterPro" id="IPR018789">
    <property type="entry name" value="Flo11"/>
</dbReference>
<evidence type="ECO:0000256" key="3">
    <source>
        <dbReference type="SAM" id="SignalP"/>
    </source>
</evidence>
<keyword evidence="1 3" id="KW-0732">Signal</keyword>
<dbReference type="EMBL" id="KV454216">
    <property type="protein sequence ID" value="ODQ56707.1"/>
    <property type="molecule type" value="Genomic_DNA"/>
</dbReference>
<feature type="chain" id="PRO_5009133522" description="Carbohydrate-binding module family 1 protein" evidence="3">
    <location>
        <begin position="32"/>
        <end position="413"/>
    </location>
</feature>